<protein>
    <submittedName>
        <fullName evidence="7">Outer membrane protein OmpA</fullName>
    </submittedName>
</protein>
<evidence type="ECO:0000256" key="4">
    <source>
        <dbReference type="PROSITE-ProRule" id="PRU00473"/>
    </source>
</evidence>
<name>A0A1I4F7N5_9RHOB</name>
<dbReference type="PROSITE" id="PS51123">
    <property type="entry name" value="OMPA_2"/>
    <property type="match status" value="1"/>
</dbReference>
<evidence type="ECO:0000313" key="8">
    <source>
        <dbReference type="Proteomes" id="UP000198851"/>
    </source>
</evidence>
<evidence type="ECO:0000256" key="3">
    <source>
        <dbReference type="ARBA" id="ARBA00023237"/>
    </source>
</evidence>
<comment type="subcellular location">
    <subcellularLocation>
        <location evidence="1">Cell outer membrane</location>
    </subcellularLocation>
</comment>
<evidence type="ECO:0000256" key="1">
    <source>
        <dbReference type="ARBA" id="ARBA00004442"/>
    </source>
</evidence>
<evidence type="ECO:0000256" key="2">
    <source>
        <dbReference type="ARBA" id="ARBA00023136"/>
    </source>
</evidence>
<dbReference type="InterPro" id="IPR006665">
    <property type="entry name" value="OmpA-like"/>
</dbReference>
<dbReference type="SUPFAM" id="SSF103088">
    <property type="entry name" value="OmpA-like"/>
    <property type="match status" value="1"/>
</dbReference>
<feature type="domain" description="OmpA-like" evidence="6">
    <location>
        <begin position="66"/>
        <end position="182"/>
    </location>
</feature>
<dbReference type="CDD" id="cd07185">
    <property type="entry name" value="OmpA_C-like"/>
    <property type="match status" value="1"/>
</dbReference>
<keyword evidence="3" id="KW-0998">Cell outer membrane</keyword>
<dbReference type="RefSeq" id="WP_093324509.1">
    <property type="nucleotide sequence ID" value="NZ_FOSZ01000005.1"/>
</dbReference>
<dbReference type="AlphaFoldDB" id="A0A1I4F7N5"/>
<feature type="chain" id="PRO_5011716438" evidence="5">
    <location>
        <begin position="20"/>
        <end position="221"/>
    </location>
</feature>
<gene>
    <name evidence="7" type="ORF">SAMN04488036_105268</name>
</gene>
<dbReference type="InterPro" id="IPR036737">
    <property type="entry name" value="OmpA-like_sf"/>
</dbReference>
<dbReference type="STRING" id="1280847.SAMN04488036_105268"/>
<feature type="signal peptide" evidence="5">
    <location>
        <begin position="1"/>
        <end position="19"/>
    </location>
</feature>
<evidence type="ECO:0000256" key="5">
    <source>
        <dbReference type="SAM" id="SignalP"/>
    </source>
</evidence>
<keyword evidence="8" id="KW-1185">Reference proteome</keyword>
<dbReference type="EMBL" id="FOSZ01000005">
    <property type="protein sequence ID" value="SFL13914.1"/>
    <property type="molecule type" value="Genomic_DNA"/>
</dbReference>
<dbReference type="Pfam" id="PF00691">
    <property type="entry name" value="OmpA"/>
    <property type="match status" value="1"/>
</dbReference>
<dbReference type="PROSITE" id="PS51257">
    <property type="entry name" value="PROKAR_LIPOPROTEIN"/>
    <property type="match status" value="1"/>
</dbReference>
<reference evidence="8" key="1">
    <citation type="submission" date="2016-10" db="EMBL/GenBank/DDBJ databases">
        <authorList>
            <person name="Varghese N."/>
            <person name="Submissions S."/>
        </authorList>
    </citation>
    <scope>NUCLEOTIDE SEQUENCE [LARGE SCALE GENOMIC DNA]</scope>
    <source>
        <strain evidence="8">DSM 28453</strain>
    </source>
</reference>
<dbReference type="PRINTS" id="PR01021">
    <property type="entry name" value="OMPADOMAIN"/>
</dbReference>
<proteinExistence type="predicted"/>
<accession>A0A1I4F7N5</accession>
<dbReference type="Proteomes" id="UP000198851">
    <property type="component" value="Unassembled WGS sequence"/>
</dbReference>
<dbReference type="InterPro" id="IPR050330">
    <property type="entry name" value="Bact_OuterMem_StrucFunc"/>
</dbReference>
<dbReference type="OrthoDB" id="9810367at2"/>
<dbReference type="PANTHER" id="PTHR30329:SF21">
    <property type="entry name" value="LIPOPROTEIN YIAD-RELATED"/>
    <property type="match status" value="1"/>
</dbReference>
<sequence>MFKKIATLALILATFSLSACSDGDGAVTPSWFREAGSVIDSESFGQAVNNNIGVHNGDRSYVLSLATRFAEEVDSTVNFEFDSAVVDATAIPVLNEQANWIRQFPEVRFRVYGHTDAVGSASYNKSLGLRRARAVVNYLVSQGVDRSRLEAVVSLGKTQPLIVTQGRERKNRRTVTEVTGFVDRHPTVLDGKYAEIIYRDYVGSGVAPTGLAGLTSTGTSE</sequence>
<dbReference type="PANTHER" id="PTHR30329">
    <property type="entry name" value="STATOR ELEMENT OF FLAGELLAR MOTOR COMPLEX"/>
    <property type="match status" value="1"/>
</dbReference>
<evidence type="ECO:0000313" key="7">
    <source>
        <dbReference type="EMBL" id="SFL13914.1"/>
    </source>
</evidence>
<dbReference type="Gene3D" id="3.30.1330.60">
    <property type="entry name" value="OmpA-like domain"/>
    <property type="match status" value="1"/>
</dbReference>
<dbReference type="GO" id="GO:0009279">
    <property type="term" value="C:cell outer membrane"/>
    <property type="evidence" value="ECO:0007669"/>
    <property type="project" value="UniProtKB-SubCell"/>
</dbReference>
<evidence type="ECO:0000259" key="6">
    <source>
        <dbReference type="PROSITE" id="PS51123"/>
    </source>
</evidence>
<keyword evidence="2 4" id="KW-0472">Membrane</keyword>
<dbReference type="InterPro" id="IPR006664">
    <property type="entry name" value="OMP_bac"/>
</dbReference>
<organism evidence="7 8">
    <name type="scientific">Shimia haliotis</name>
    <dbReference type="NCBI Taxonomy" id="1280847"/>
    <lineage>
        <taxon>Bacteria</taxon>
        <taxon>Pseudomonadati</taxon>
        <taxon>Pseudomonadota</taxon>
        <taxon>Alphaproteobacteria</taxon>
        <taxon>Rhodobacterales</taxon>
        <taxon>Roseobacteraceae</taxon>
    </lineage>
</organism>
<keyword evidence="5" id="KW-0732">Signal</keyword>